<feature type="region of interest" description="Disordered" evidence="2">
    <location>
        <begin position="963"/>
        <end position="1089"/>
    </location>
</feature>
<keyword evidence="4" id="KW-1185">Reference proteome</keyword>
<accession>A0A9K3CTY3</accession>
<feature type="compositionally biased region" description="Polar residues" evidence="2">
    <location>
        <begin position="198"/>
        <end position="212"/>
    </location>
</feature>
<dbReference type="EMBL" id="BDIP01000573">
    <property type="protein sequence ID" value="GIQ82045.1"/>
    <property type="molecule type" value="Genomic_DNA"/>
</dbReference>
<dbReference type="Proteomes" id="UP000265618">
    <property type="component" value="Unassembled WGS sequence"/>
</dbReference>
<evidence type="ECO:0000313" key="3">
    <source>
        <dbReference type="EMBL" id="GIQ82045.1"/>
    </source>
</evidence>
<feature type="region of interest" description="Disordered" evidence="2">
    <location>
        <begin position="810"/>
        <end position="840"/>
    </location>
</feature>
<organism evidence="3 4">
    <name type="scientific">Kipferlia bialata</name>
    <dbReference type="NCBI Taxonomy" id="797122"/>
    <lineage>
        <taxon>Eukaryota</taxon>
        <taxon>Metamonada</taxon>
        <taxon>Carpediemonas-like organisms</taxon>
        <taxon>Kipferlia</taxon>
    </lineage>
</organism>
<name>A0A9K3CTY3_9EUKA</name>
<dbReference type="AlphaFoldDB" id="A0A9K3CTY3"/>
<comment type="caution">
    <text evidence="3">The sequence shown here is derived from an EMBL/GenBank/DDBJ whole genome shotgun (WGS) entry which is preliminary data.</text>
</comment>
<dbReference type="PANTHER" id="PTHR13585">
    <property type="entry name" value="CHASCON, ISOFORM D-RELATED"/>
    <property type="match status" value="1"/>
</dbReference>
<feature type="compositionally biased region" description="Basic and acidic residues" evidence="2">
    <location>
        <begin position="58"/>
        <end position="75"/>
    </location>
</feature>
<reference evidence="3 4" key="1">
    <citation type="journal article" date="2018" name="PLoS ONE">
        <title>The draft genome of Kipferlia bialata reveals reductive genome evolution in fornicate parasites.</title>
        <authorList>
            <person name="Tanifuji G."/>
            <person name="Takabayashi S."/>
            <person name="Kume K."/>
            <person name="Takagi M."/>
            <person name="Nakayama T."/>
            <person name="Kamikawa R."/>
            <person name="Inagaki Y."/>
            <person name="Hashimoto T."/>
        </authorList>
    </citation>
    <scope>NUCLEOTIDE SEQUENCE [LARGE SCALE GENOMIC DNA]</scope>
    <source>
        <strain evidence="3">NY0173</strain>
    </source>
</reference>
<feature type="non-terminal residue" evidence="3">
    <location>
        <position position="1"/>
    </location>
</feature>
<feature type="compositionally biased region" description="Basic and acidic residues" evidence="2">
    <location>
        <begin position="137"/>
        <end position="156"/>
    </location>
</feature>
<protein>
    <submittedName>
        <fullName evidence="3">Uncharacterized protein</fullName>
    </submittedName>
</protein>
<evidence type="ECO:0000313" key="4">
    <source>
        <dbReference type="Proteomes" id="UP000265618"/>
    </source>
</evidence>
<feature type="region of interest" description="Disordered" evidence="2">
    <location>
        <begin position="58"/>
        <end position="96"/>
    </location>
</feature>
<proteinExistence type="predicted"/>
<feature type="compositionally biased region" description="Basic and acidic residues" evidence="2">
    <location>
        <begin position="184"/>
        <end position="194"/>
    </location>
</feature>
<feature type="region of interest" description="Disordered" evidence="2">
    <location>
        <begin position="129"/>
        <end position="215"/>
    </location>
</feature>
<evidence type="ECO:0000256" key="2">
    <source>
        <dbReference type="SAM" id="MobiDB-lite"/>
    </source>
</evidence>
<dbReference type="InterPro" id="IPR052824">
    <property type="entry name" value="m6A_RNA_Methylation_Regulator"/>
</dbReference>
<gene>
    <name evidence="3" type="ORF">KIPB_003118</name>
</gene>
<sequence>GGSIEEKKAIYRMLRQRVSETCYAKTEKPTLHDWDSAYSAVAVDQQSVIAAHLARLDKASEEMERGEEERRRRDPQGFLRTAVERDRETEEGERQGLRSIQEALACVKGERQELREGLARAGIEGDVDEGVSLEDYADQREREMEREEEREREREYAAPVSAPSRSRVKHTPKGAGRPPSNAPHPERERERERLGASAHQTRTQRPTLSHSRSVARGSLVSKAELKAALAKAEDEVDAKDCALRRASAAVEQLTHQLDTYRSVNEDNVTRAQVSVAELTASLEAAVERADTLQQERDSAVERATIADTRSNSSLVDVTRLVARVEMLEGRDAELQRDIATRERGVRERQRWALQALSRAAVRRQAWQGVTDSLCTEADTNTLSQCISAWREALAVAALKSRVQTEADLDTMHGALTAMRRVAKASLLGAACTSRHTQSLTRECIARWRLTSKAACIHAESVSTHALDAWYTALLDRRQALAVQESTADSHLRASTLRSVLSIWTDSTQRQRQERERVAACEASVRGVSAATLLSASITGWRERCVRVRRARVSERHVCARAQHTLLLNAIRAMQHRHTSLHQAEREADVFRRRLLKRGLDTLCAERQKCIRHRHQTVLADTLYRQGGRLLLTRAISTWRREAGVSVYRQRTVRRRVSALGERERRRVLCAWRGALSREVRQRAVALAQQVTALEDSLSVARDIRATHALDASTLVEQVHALNRDLAAEKAERKELERGVSAARRSVADLTLSNAALERERDTQKERERQLVAELRRLTGESASRQQRLDETLVAHEVDVRALRAEIESVRDAKGERERERDQERAGKERLQRERERVERERDMQVEQAFDIAAGLRQALEDKVSEQATLTSDHASNRAELTSVMSHLNTLDRDIHTQLDSRERQIETLVGEVERLRNGEKAETVPEAERERESDQSLDMGDLAMSLPYTAGYSQGYNSVVMGGRDSATARPSDHLDTGRGAYTPHGLGDSMPKVHSTADSAHSITGGALYHTSRPPASALPPIPVSTHVGQRGREAYAHSGGTDPTSLSLSAALPPTASRAARGGRASRQPSSTSAASTIGTGATRSPLDDEIEALARKIRQQVGF</sequence>
<feature type="compositionally biased region" description="Low complexity" evidence="2">
    <location>
        <begin position="1058"/>
        <end position="1085"/>
    </location>
</feature>
<feature type="compositionally biased region" description="Basic and acidic residues" evidence="2">
    <location>
        <begin position="82"/>
        <end position="96"/>
    </location>
</feature>
<feature type="coiled-coil region" evidence="1">
    <location>
        <begin position="222"/>
        <end position="302"/>
    </location>
</feature>
<evidence type="ECO:0000256" key="1">
    <source>
        <dbReference type="SAM" id="Coils"/>
    </source>
</evidence>
<keyword evidence="1" id="KW-0175">Coiled coil</keyword>
<dbReference type="PANTHER" id="PTHR13585:SF19">
    <property type="entry name" value="ZINC FINGER CCCH DOMAIN-CONTAINING PROTEIN 13"/>
    <property type="match status" value="1"/>
</dbReference>